<dbReference type="EMBL" id="LK996017">
    <property type="protein sequence ID" value="CDX05037.1"/>
    <property type="molecule type" value="Genomic_DNA"/>
</dbReference>
<keyword evidence="1" id="KW-0472">Membrane</keyword>
<protein>
    <submittedName>
        <fullName evidence="2">TIGR02185 protein</fullName>
    </submittedName>
</protein>
<keyword evidence="1" id="KW-0812">Transmembrane</keyword>
<dbReference type="PRINTS" id="PR00176">
    <property type="entry name" value="NANEUSMPORT"/>
</dbReference>
<dbReference type="RefSeq" id="WP_208926701.1">
    <property type="nucleotide sequence ID" value="NZ_JAYFNZ010000007.1"/>
</dbReference>
<reference evidence="2" key="1">
    <citation type="submission" date="2014-07" db="EMBL/GenBank/DDBJ databases">
        <authorList>
            <person name="Hornung V.Bastian."/>
        </authorList>
    </citation>
    <scope>NUCLEOTIDE SEQUENCE</scope>
    <source>
        <strain evidence="2">PCE-S</strain>
    </source>
</reference>
<dbReference type="InterPro" id="IPR000175">
    <property type="entry name" value="Na/ntran_symport"/>
</dbReference>
<proteinExistence type="predicted"/>
<feature type="transmembrane region" description="Helical" evidence="1">
    <location>
        <begin position="152"/>
        <end position="179"/>
    </location>
</feature>
<sequence>MDNTLQTKDLINVGLFTAIYFVVFFVVAMVGYIPVMLLVIPFLCPLVAGIPFMLFLTRVQKFGMVTIMGTILGLLMFILGHPWPCIPLGIICALLGDFILKGGRYRNWTSIRMGYVVFSEWLMGLMFPLFFMRESYFATIRDGYGDAYADSLMAITPTWFFGFFVLIIALGALAGAYLGRAALKKHFERAGIA</sequence>
<feature type="transmembrane region" description="Helical" evidence="1">
    <location>
        <begin position="36"/>
        <end position="55"/>
    </location>
</feature>
<evidence type="ECO:0000256" key="1">
    <source>
        <dbReference type="SAM" id="Phobius"/>
    </source>
</evidence>
<dbReference type="AlphaFoldDB" id="A0A098B9J8"/>
<organism evidence="2">
    <name type="scientific">Desulfitobacterium hafniense</name>
    <name type="common">Desulfitobacterium frappieri</name>
    <dbReference type="NCBI Taxonomy" id="49338"/>
    <lineage>
        <taxon>Bacteria</taxon>
        <taxon>Bacillati</taxon>
        <taxon>Bacillota</taxon>
        <taxon>Clostridia</taxon>
        <taxon>Eubacteriales</taxon>
        <taxon>Desulfitobacteriaceae</taxon>
        <taxon>Desulfitobacterium</taxon>
    </lineage>
</organism>
<keyword evidence="1" id="KW-1133">Transmembrane helix</keyword>
<name>A0A098B9J8_DESHA</name>
<feature type="transmembrane region" description="Helical" evidence="1">
    <location>
        <begin position="115"/>
        <end position="132"/>
    </location>
</feature>
<dbReference type="InterPro" id="IPR011733">
    <property type="entry name" value="CHP02185_IM"/>
</dbReference>
<dbReference type="Pfam" id="PF09605">
    <property type="entry name" value="Trep_Strep"/>
    <property type="match status" value="1"/>
</dbReference>
<gene>
    <name evidence="2" type="ORF">DPCES_5151</name>
</gene>
<accession>A0A098B9J8</accession>
<dbReference type="NCBIfam" id="TIGR02185">
    <property type="entry name" value="Trep_Strep"/>
    <property type="match status" value="1"/>
</dbReference>
<dbReference type="PATRIC" id="fig|49338.4.peg.5546"/>
<dbReference type="GO" id="GO:0016020">
    <property type="term" value="C:membrane"/>
    <property type="evidence" value="ECO:0007669"/>
    <property type="project" value="InterPro"/>
</dbReference>
<feature type="transmembrane region" description="Helical" evidence="1">
    <location>
        <begin position="12"/>
        <end position="30"/>
    </location>
</feature>
<evidence type="ECO:0000313" key="2">
    <source>
        <dbReference type="EMBL" id="CDX05037.1"/>
    </source>
</evidence>